<keyword evidence="9 15" id="KW-0067">ATP-binding</keyword>
<dbReference type="GO" id="GO:0031522">
    <property type="term" value="C:cell envelope Sec protein transport complex"/>
    <property type="evidence" value="ECO:0007669"/>
    <property type="project" value="UniProtKB-ARBA"/>
</dbReference>
<dbReference type="CDD" id="cd17928">
    <property type="entry name" value="DEXDc_SecA"/>
    <property type="match status" value="1"/>
</dbReference>
<dbReference type="GO" id="GO:0005524">
    <property type="term" value="F:ATP binding"/>
    <property type="evidence" value="ECO:0007669"/>
    <property type="project" value="UniProtKB-UniRule"/>
</dbReference>
<dbReference type="HAMAP" id="MF_01382">
    <property type="entry name" value="SecA"/>
    <property type="match status" value="1"/>
</dbReference>
<dbReference type="PANTHER" id="PTHR30612">
    <property type="entry name" value="SECA INNER MEMBRANE COMPONENT OF SEC PROTEIN SECRETION SYSTEM"/>
    <property type="match status" value="1"/>
</dbReference>
<dbReference type="OrthoDB" id="9805579at2"/>
<dbReference type="RefSeq" id="WP_137067165.1">
    <property type="nucleotide sequence ID" value="NZ_CP040748.1"/>
</dbReference>
<dbReference type="GO" id="GO:0046872">
    <property type="term" value="F:metal ion binding"/>
    <property type="evidence" value="ECO:0007669"/>
    <property type="project" value="UniProtKB-KW"/>
</dbReference>
<evidence type="ECO:0000256" key="14">
    <source>
        <dbReference type="ARBA" id="ARBA00034006"/>
    </source>
</evidence>
<dbReference type="PROSITE" id="PS51192">
    <property type="entry name" value="HELICASE_ATP_BIND_1"/>
    <property type="match status" value="1"/>
</dbReference>
<dbReference type="FunFam" id="3.40.50.300:FF:000113">
    <property type="entry name" value="Preprotein translocase subunit SecA"/>
    <property type="match status" value="1"/>
</dbReference>
<evidence type="ECO:0000256" key="15">
    <source>
        <dbReference type="HAMAP-Rule" id="MF_01382"/>
    </source>
</evidence>
<dbReference type="InterPro" id="IPR014001">
    <property type="entry name" value="Helicase_ATP-bd"/>
</dbReference>
<dbReference type="InterPro" id="IPR004027">
    <property type="entry name" value="SEC_C_motif"/>
</dbReference>
<reference evidence="20 21" key="1">
    <citation type="submission" date="2019-04" db="EMBL/GenBank/DDBJ databases">
        <authorList>
            <person name="Dong K."/>
        </authorList>
    </citation>
    <scope>NUCLEOTIDE SEQUENCE [LARGE SCALE GENOMIC DNA]</scope>
    <source>
        <strain evidence="21">dk3543</strain>
    </source>
</reference>
<dbReference type="PROSITE" id="PS01312">
    <property type="entry name" value="SECA"/>
    <property type="match status" value="1"/>
</dbReference>
<comment type="catalytic activity">
    <reaction evidence="14 15">
        <text>ATP + H2O + cellular proteinSide 1 = ADP + phosphate + cellular proteinSide 2.</text>
        <dbReference type="EC" id="7.4.2.8"/>
    </reaction>
</comment>
<evidence type="ECO:0000256" key="7">
    <source>
        <dbReference type="ARBA" id="ARBA00022741"/>
    </source>
</evidence>
<evidence type="ECO:0000259" key="19">
    <source>
        <dbReference type="PROSITE" id="PS51196"/>
    </source>
</evidence>
<dbReference type="SUPFAM" id="SSF52540">
    <property type="entry name" value="P-loop containing nucleoside triphosphate hydrolases"/>
    <property type="match status" value="2"/>
</dbReference>
<evidence type="ECO:0000256" key="16">
    <source>
        <dbReference type="RuleBase" id="RU003874"/>
    </source>
</evidence>
<keyword evidence="8" id="KW-0862">Zinc</keyword>
<dbReference type="Pfam" id="PF02810">
    <property type="entry name" value="SEC-C"/>
    <property type="match status" value="1"/>
</dbReference>
<feature type="domain" description="Helicase ATP-binding" evidence="17">
    <location>
        <begin position="88"/>
        <end position="247"/>
    </location>
</feature>
<evidence type="ECO:0000256" key="9">
    <source>
        <dbReference type="ARBA" id="ARBA00022840"/>
    </source>
</evidence>
<keyword evidence="5 15" id="KW-0963">Cytoplasm</keyword>
<evidence type="ECO:0000256" key="5">
    <source>
        <dbReference type="ARBA" id="ARBA00022490"/>
    </source>
</evidence>
<dbReference type="GO" id="GO:0043952">
    <property type="term" value="P:protein transport by the Sec complex"/>
    <property type="evidence" value="ECO:0007669"/>
    <property type="project" value="TreeGrafter"/>
</dbReference>
<dbReference type="PROSITE" id="PS51196">
    <property type="entry name" value="SECA_MOTOR_DEAD"/>
    <property type="match status" value="1"/>
</dbReference>
<evidence type="ECO:0000256" key="4">
    <source>
        <dbReference type="ARBA" id="ARBA00022475"/>
    </source>
</evidence>
<dbReference type="GO" id="GO:0065002">
    <property type="term" value="P:intracellular protein transmembrane transport"/>
    <property type="evidence" value="ECO:0007669"/>
    <property type="project" value="UniProtKB-UniRule"/>
</dbReference>
<dbReference type="FunFam" id="3.40.50.300:FF:000334">
    <property type="entry name" value="Protein translocase subunit SecA"/>
    <property type="match status" value="1"/>
</dbReference>
<evidence type="ECO:0000256" key="13">
    <source>
        <dbReference type="ARBA" id="ARBA00023136"/>
    </source>
</evidence>
<keyword evidence="10 15" id="KW-0653">Protein transport</keyword>
<proteinExistence type="inferred from homology"/>
<keyword evidence="6" id="KW-0479">Metal-binding</keyword>
<feature type="binding site" evidence="15">
    <location>
        <begin position="104"/>
        <end position="108"/>
    </location>
    <ligand>
        <name>ATP</name>
        <dbReference type="ChEBI" id="CHEBI:30616"/>
    </ligand>
</feature>
<keyword evidence="3 15" id="KW-0813">Transport</keyword>
<dbReference type="SMART" id="SM00958">
    <property type="entry name" value="SecA_PP_bind"/>
    <property type="match status" value="1"/>
</dbReference>
<dbReference type="AlphaFoldDB" id="A0A4U2YII6"/>
<dbReference type="NCBIfam" id="TIGR00963">
    <property type="entry name" value="secA"/>
    <property type="match status" value="1"/>
</dbReference>
<dbReference type="Gene3D" id="3.40.50.300">
    <property type="entry name" value="P-loop containing nucleotide triphosphate hydrolases"/>
    <property type="match status" value="2"/>
</dbReference>
<dbReference type="FunFam" id="1.10.3060.10:FF:000002">
    <property type="entry name" value="Preprotein translocase subunit SecA"/>
    <property type="match status" value="1"/>
</dbReference>
<dbReference type="PRINTS" id="PR00906">
    <property type="entry name" value="SECA"/>
</dbReference>
<keyword evidence="12 15" id="KW-0811">Translocation</keyword>
<evidence type="ECO:0000256" key="10">
    <source>
        <dbReference type="ARBA" id="ARBA00022927"/>
    </source>
</evidence>
<dbReference type="EMBL" id="SZPY01000004">
    <property type="protein sequence ID" value="TKI60859.1"/>
    <property type="molecule type" value="Genomic_DNA"/>
</dbReference>
<evidence type="ECO:0000256" key="1">
    <source>
        <dbReference type="ARBA" id="ARBA00001947"/>
    </source>
</evidence>
<accession>A0A4U2YII6</accession>
<dbReference type="InterPro" id="IPR011130">
    <property type="entry name" value="SecA_preprotein_X-link_dom"/>
</dbReference>
<dbReference type="Proteomes" id="UP000307808">
    <property type="component" value="Unassembled WGS sequence"/>
</dbReference>
<dbReference type="InterPro" id="IPR036670">
    <property type="entry name" value="SecA_X-link_sf"/>
</dbReference>
<dbReference type="FunFam" id="3.90.1440.10:FF:000002">
    <property type="entry name" value="Protein translocase subunit SecA"/>
    <property type="match status" value="1"/>
</dbReference>
<dbReference type="EC" id="7.4.2.8" evidence="15"/>
<evidence type="ECO:0000259" key="17">
    <source>
        <dbReference type="PROSITE" id="PS51192"/>
    </source>
</evidence>
<dbReference type="InterPro" id="IPR001650">
    <property type="entry name" value="Helicase_C-like"/>
</dbReference>
<dbReference type="Gene3D" id="3.10.450.50">
    <property type="match status" value="1"/>
</dbReference>
<evidence type="ECO:0000256" key="3">
    <source>
        <dbReference type="ARBA" id="ARBA00022448"/>
    </source>
</evidence>
<feature type="domain" description="Helicase C-terminal" evidence="18">
    <location>
        <begin position="411"/>
        <end position="621"/>
    </location>
</feature>
<name>A0A4U2YII6_9ACTN</name>
<comment type="cofactor">
    <cofactor evidence="1">
        <name>Zn(2+)</name>
        <dbReference type="ChEBI" id="CHEBI:29105"/>
    </cofactor>
</comment>
<dbReference type="Pfam" id="PF01043">
    <property type="entry name" value="SecA_PP_bind"/>
    <property type="match status" value="1"/>
</dbReference>
<comment type="similarity">
    <text evidence="2 15 16">Belongs to the SecA family.</text>
</comment>
<feature type="domain" description="SecA family profile" evidence="19">
    <location>
        <begin position="2"/>
        <end position="616"/>
    </location>
</feature>
<comment type="subunit">
    <text evidence="15">Monomer and homodimer. Part of the essential Sec protein translocation apparatus which comprises SecA, SecYEG and auxiliary proteins SecDF. Other proteins may also be involved.</text>
</comment>
<evidence type="ECO:0000256" key="11">
    <source>
        <dbReference type="ARBA" id="ARBA00022967"/>
    </source>
</evidence>
<dbReference type="GO" id="GO:0005886">
    <property type="term" value="C:plasma membrane"/>
    <property type="evidence" value="ECO:0007669"/>
    <property type="project" value="UniProtKB-SubCell"/>
</dbReference>
<feature type="binding site" evidence="15">
    <location>
        <position position="493"/>
    </location>
    <ligand>
        <name>ATP</name>
        <dbReference type="ChEBI" id="CHEBI:30616"/>
    </ligand>
</feature>
<dbReference type="InterPro" id="IPR000185">
    <property type="entry name" value="SecA"/>
</dbReference>
<dbReference type="InterPro" id="IPR014018">
    <property type="entry name" value="SecA_motor_DEAD"/>
</dbReference>
<dbReference type="Pfam" id="PF21090">
    <property type="entry name" value="P-loop_SecA"/>
    <property type="match status" value="1"/>
</dbReference>
<dbReference type="PROSITE" id="PS51194">
    <property type="entry name" value="HELICASE_CTER"/>
    <property type="match status" value="1"/>
</dbReference>
<keyword evidence="21" id="KW-1185">Reference proteome</keyword>
<evidence type="ECO:0000313" key="20">
    <source>
        <dbReference type="EMBL" id="TKI60859.1"/>
    </source>
</evidence>
<keyword evidence="11 15" id="KW-1278">Translocase</keyword>
<dbReference type="SUPFAM" id="SSF81886">
    <property type="entry name" value="Helical scaffold and wing domains of SecA"/>
    <property type="match status" value="1"/>
</dbReference>
<dbReference type="InterPro" id="IPR036266">
    <property type="entry name" value="SecA_Wing/Scaffold_sf"/>
</dbReference>
<evidence type="ECO:0000259" key="18">
    <source>
        <dbReference type="PROSITE" id="PS51194"/>
    </source>
</evidence>
<evidence type="ECO:0000256" key="2">
    <source>
        <dbReference type="ARBA" id="ARBA00007650"/>
    </source>
</evidence>
<gene>
    <name evidence="15 20" type="primary">secA</name>
    <name evidence="20" type="ORF">FC770_15270</name>
</gene>
<dbReference type="GO" id="GO:0017038">
    <property type="term" value="P:protein import"/>
    <property type="evidence" value="ECO:0007669"/>
    <property type="project" value="InterPro"/>
</dbReference>
<dbReference type="InterPro" id="IPR044722">
    <property type="entry name" value="SecA_SF2_C"/>
</dbReference>
<dbReference type="GO" id="GO:0008564">
    <property type="term" value="F:protein-exporting ATPase activity"/>
    <property type="evidence" value="ECO:0007669"/>
    <property type="project" value="UniProtKB-EC"/>
</dbReference>
<keyword evidence="7 15" id="KW-0547">Nucleotide-binding</keyword>
<dbReference type="NCBIfam" id="NF009538">
    <property type="entry name" value="PRK12904.1"/>
    <property type="match status" value="1"/>
</dbReference>
<dbReference type="InterPro" id="IPR020937">
    <property type="entry name" value="SecA_CS"/>
</dbReference>
<dbReference type="SUPFAM" id="SSF81767">
    <property type="entry name" value="Pre-protein crosslinking domain of SecA"/>
    <property type="match status" value="1"/>
</dbReference>
<comment type="subcellular location">
    <subcellularLocation>
        <location evidence="15">Cell membrane</location>
        <topology evidence="15">Peripheral membrane protein</topology>
        <orientation evidence="15">Cytoplasmic side</orientation>
    </subcellularLocation>
    <subcellularLocation>
        <location evidence="15">Cytoplasm</location>
    </subcellularLocation>
    <text evidence="15">Distribution is 50-50.</text>
</comment>
<protein>
    <recommendedName>
        <fullName evidence="15 16">Protein translocase subunit SecA</fullName>
        <ecNumber evidence="15">7.4.2.8</ecNumber>
    </recommendedName>
</protein>
<dbReference type="CDD" id="cd18803">
    <property type="entry name" value="SF2_C_secA"/>
    <property type="match status" value="1"/>
</dbReference>
<evidence type="ECO:0000256" key="8">
    <source>
        <dbReference type="ARBA" id="ARBA00022833"/>
    </source>
</evidence>
<comment type="function">
    <text evidence="15">Part of the Sec protein translocase complex. Interacts with the SecYEG preprotein conducting channel. Has a central role in coupling the hydrolysis of ATP to the transfer of proteins into and across the cell membrane, serving as an ATP-driven molecular motor driving the stepwise translocation of polypeptide chains across the membrane.</text>
</comment>
<dbReference type="InterPro" id="IPR011115">
    <property type="entry name" value="SecA_DEAD"/>
</dbReference>
<evidence type="ECO:0000313" key="21">
    <source>
        <dbReference type="Proteomes" id="UP000307808"/>
    </source>
</evidence>
<dbReference type="Gene3D" id="3.90.1440.10">
    <property type="entry name" value="SecA, preprotein cross-linking domain"/>
    <property type="match status" value="1"/>
</dbReference>
<organism evidence="20 21">
    <name type="scientific">Nocardioides jishulii</name>
    <dbReference type="NCBI Taxonomy" id="2575440"/>
    <lineage>
        <taxon>Bacteria</taxon>
        <taxon>Bacillati</taxon>
        <taxon>Actinomycetota</taxon>
        <taxon>Actinomycetes</taxon>
        <taxon>Propionibacteriales</taxon>
        <taxon>Nocardioidaceae</taxon>
        <taxon>Nocardioides</taxon>
    </lineage>
</organism>
<dbReference type="PANTHER" id="PTHR30612:SF0">
    <property type="entry name" value="CHLOROPLAST PROTEIN-TRANSPORTING ATPASE"/>
    <property type="match status" value="1"/>
</dbReference>
<comment type="caution">
    <text evidence="20">The sequence shown here is derived from an EMBL/GenBank/DDBJ whole genome shotgun (WGS) entry which is preliminary data.</text>
</comment>
<dbReference type="InterPro" id="IPR027417">
    <property type="entry name" value="P-loop_NTPase"/>
</dbReference>
<evidence type="ECO:0000256" key="12">
    <source>
        <dbReference type="ARBA" id="ARBA00023010"/>
    </source>
</evidence>
<keyword evidence="4 15" id="KW-1003">Cell membrane</keyword>
<keyword evidence="13 15" id="KW-0472">Membrane</keyword>
<dbReference type="SMART" id="SM00957">
    <property type="entry name" value="SecA_DEAD"/>
    <property type="match status" value="1"/>
</dbReference>
<evidence type="ECO:0000256" key="6">
    <source>
        <dbReference type="ARBA" id="ARBA00022723"/>
    </source>
</evidence>
<sequence length="935" mass="104293">MPAIIDKLLRLGEGKILRQLESIAKAVNAIEDDFVAMSDDELRNMTDEFKARLAEGETLDDIMPEAFATVREAAKRVIGQRHYDVQIMGGAALHLGNIAEMRTGEGKTLVATLPAYLNALSGKGVHVVTVNDYLARYHAEWMGRIYSFLGLTTGVILPSMRPAERREAYNCDITYATNNELGFDYLRDNMADALEDCVQRGHNFTIVDEVDSILIDEARTPLIISGPTQDEVQWYGEFSRIARDMVKDVDYEVDEKKRTISVLEPGITKVEDNLGIDNLYDSVNTPLISFMNNSIKAKELFRKDKEYVVMNGEVLIVDEHTGRILSGRRYNDGLHQAIEAKEGVTVREEYQTLATITLQNYFRLYSKLSGMTGTAMTEASEFDKIYKLGVVPIPPNKPLARIDQPDLVYRTEEAKYAAVVQDIADRHRKGQPILVGTVSVEKSELLSGLLKREGVPHTVLNAKVHADEAKIVAMAGHRGAVTVATNMAGRGTDIMLGGSVEFLADQELRNAGIEPTGETADEYEAKWEDTLTRIKAQVKAEHDDVAALGGLYVIGTERHESRRIDNQLRGRSGRQGDPGESRFYLSLQDEMMRLFKGEMIDRLLTALKVPDDMPIDSKRVTNSIAGAQANLESQNFESRKNVLKYDDVMSRQREVIYAERRRVLEGADLEAQIRGFIDEVVNGYVNGATIEQAEDWDLPALETALKQLYPMSFTLESLVEKAGGRINLTREALSEEVRKDAHAAYDAREDEVGHEVMRELERKVVLSVLDRKWREHLYEMDYLREGIYLRAYSQRDPLVEYQREGFDMFSAMMDGIKEESVGFLFNLSVEIEEQPAHDHDHDHEDEAPGLINMDEAAPHAPQVRAKGLAPKKPQILTYTAPSEDGDAEVLTAPAAEADPFAGIARNADCPCGSGKKFKKCHGAPGGASGQTARVG</sequence>
<dbReference type="GO" id="GO:0005829">
    <property type="term" value="C:cytosol"/>
    <property type="evidence" value="ECO:0007669"/>
    <property type="project" value="TreeGrafter"/>
</dbReference>
<dbReference type="GO" id="GO:0006605">
    <property type="term" value="P:protein targeting"/>
    <property type="evidence" value="ECO:0007669"/>
    <property type="project" value="UniProtKB-UniRule"/>
</dbReference>
<dbReference type="Pfam" id="PF07517">
    <property type="entry name" value="SecA_DEAD"/>
    <property type="match status" value="1"/>
</dbReference>
<dbReference type="Gene3D" id="1.10.3060.10">
    <property type="entry name" value="Helical scaffold and wing domains of SecA"/>
    <property type="match status" value="1"/>
</dbReference>
<feature type="binding site" evidence="15">
    <location>
        <position position="86"/>
    </location>
    <ligand>
        <name>ATP</name>
        <dbReference type="ChEBI" id="CHEBI:30616"/>
    </ligand>
</feature>
<dbReference type="Pfam" id="PF07516">
    <property type="entry name" value="SecA_SW"/>
    <property type="match status" value="1"/>
</dbReference>
<dbReference type="InterPro" id="IPR011116">
    <property type="entry name" value="SecA_Wing/Scaffold"/>
</dbReference>